<keyword evidence="2" id="KW-1185">Reference proteome</keyword>
<gene>
    <name evidence="1" type="ORF">EDF62_2963</name>
</gene>
<sequence>MVAADSIRVRNCSTAEGVNGGIVFVVMLQSDRGGLGFAV</sequence>
<organism evidence="1 2">
    <name type="scientific">Leucobacter luti</name>
    <dbReference type="NCBI Taxonomy" id="340320"/>
    <lineage>
        <taxon>Bacteria</taxon>
        <taxon>Bacillati</taxon>
        <taxon>Actinomycetota</taxon>
        <taxon>Actinomycetes</taxon>
        <taxon>Micrococcales</taxon>
        <taxon>Microbacteriaceae</taxon>
        <taxon>Leucobacter</taxon>
    </lineage>
</organism>
<dbReference type="AlphaFoldDB" id="A0A4R6RU26"/>
<protein>
    <submittedName>
        <fullName evidence="1">Uncharacterized protein</fullName>
    </submittedName>
</protein>
<proteinExistence type="predicted"/>
<dbReference type="EMBL" id="SNYA01000007">
    <property type="protein sequence ID" value="TDP90392.1"/>
    <property type="molecule type" value="Genomic_DNA"/>
</dbReference>
<evidence type="ECO:0000313" key="1">
    <source>
        <dbReference type="EMBL" id="TDP90392.1"/>
    </source>
</evidence>
<accession>A0A4R6RU26</accession>
<reference evidence="1 2" key="1">
    <citation type="submission" date="2019-03" db="EMBL/GenBank/DDBJ databases">
        <title>Genomic analyses of the natural microbiome of Caenorhabditis elegans.</title>
        <authorList>
            <person name="Samuel B."/>
        </authorList>
    </citation>
    <scope>NUCLEOTIDE SEQUENCE [LARGE SCALE GENOMIC DNA]</scope>
    <source>
        <strain evidence="1 2">JUb18</strain>
    </source>
</reference>
<name>A0A4R6RU26_9MICO</name>
<dbReference type="Proteomes" id="UP000295601">
    <property type="component" value="Unassembled WGS sequence"/>
</dbReference>
<evidence type="ECO:0000313" key="2">
    <source>
        <dbReference type="Proteomes" id="UP000295601"/>
    </source>
</evidence>
<comment type="caution">
    <text evidence="1">The sequence shown here is derived from an EMBL/GenBank/DDBJ whole genome shotgun (WGS) entry which is preliminary data.</text>
</comment>